<evidence type="ECO:0000259" key="9">
    <source>
        <dbReference type="PROSITE" id="PS51903"/>
    </source>
</evidence>
<feature type="compositionally biased region" description="Basic and acidic residues" evidence="7">
    <location>
        <begin position="816"/>
        <end position="829"/>
    </location>
</feature>
<keyword evidence="1 5" id="KW-0677">Repeat</keyword>
<dbReference type="InterPro" id="IPR036628">
    <property type="entry name" value="Clp_N_dom_sf"/>
</dbReference>
<dbReference type="PROSITE" id="PS50151">
    <property type="entry name" value="UVR"/>
    <property type="match status" value="1"/>
</dbReference>
<dbReference type="CDD" id="cd00009">
    <property type="entry name" value="AAA"/>
    <property type="match status" value="1"/>
</dbReference>
<evidence type="ECO:0000256" key="2">
    <source>
        <dbReference type="ARBA" id="ARBA00022741"/>
    </source>
</evidence>
<name>A0A9Q7EX54_9BACT</name>
<evidence type="ECO:0000259" key="8">
    <source>
        <dbReference type="PROSITE" id="PS50151"/>
    </source>
</evidence>
<dbReference type="AlphaFoldDB" id="A0A9Q7EX54"/>
<keyword evidence="4" id="KW-0143">Chaperone</keyword>
<feature type="coiled-coil region" evidence="6">
    <location>
        <begin position="413"/>
        <end position="475"/>
    </location>
</feature>
<feature type="region of interest" description="Disordered" evidence="7">
    <location>
        <begin position="816"/>
        <end position="835"/>
    </location>
</feature>
<dbReference type="SMART" id="SM01086">
    <property type="entry name" value="ClpB_D2-small"/>
    <property type="match status" value="1"/>
</dbReference>
<keyword evidence="10" id="KW-0378">Hydrolase</keyword>
<accession>A0A9Q7EX54</accession>
<dbReference type="Pfam" id="PF07724">
    <property type="entry name" value="AAA_2"/>
    <property type="match status" value="1"/>
</dbReference>
<feature type="domain" description="UVR" evidence="8">
    <location>
        <begin position="424"/>
        <end position="459"/>
    </location>
</feature>
<evidence type="ECO:0000256" key="1">
    <source>
        <dbReference type="ARBA" id="ARBA00022737"/>
    </source>
</evidence>
<dbReference type="CDD" id="cd19499">
    <property type="entry name" value="RecA-like_ClpB_Hsp104-like"/>
    <property type="match status" value="1"/>
</dbReference>
<evidence type="ECO:0000256" key="3">
    <source>
        <dbReference type="ARBA" id="ARBA00022840"/>
    </source>
</evidence>
<evidence type="ECO:0000256" key="7">
    <source>
        <dbReference type="SAM" id="MobiDB-lite"/>
    </source>
</evidence>
<dbReference type="InterPro" id="IPR001943">
    <property type="entry name" value="UVR_dom"/>
</dbReference>
<dbReference type="PANTHER" id="PTHR11638">
    <property type="entry name" value="ATP-DEPENDENT CLP PROTEASE"/>
    <property type="match status" value="1"/>
</dbReference>
<dbReference type="PRINTS" id="PR00300">
    <property type="entry name" value="CLPPROTEASEA"/>
</dbReference>
<dbReference type="PANTHER" id="PTHR11638:SF155">
    <property type="entry name" value="CHAPERONE PROTEIN CLPC1, CHLOROPLASTIC-LIKE"/>
    <property type="match status" value="1"/>
</dbReference>
<dbReference type="GO" id="GO:0016887">
    <property type="term" value="F:ATP hydrolysis activity"/>
    <property type="evidence" value="ECO:0007669"/>
    <property type="project" value="InterPro"/>
</dbReference>
<dbReference type="Gene3D" id="3.40.50.300">
    <property type="entry name" value="P-loop containing nucleotide triphosphate hydrolases"/>
    <property type="match status" value="2"/>
</dbReference>
<keyword evidence="10" id="KW-0645">Protease</keyword>
<dbReference type="PROSITE" id="PS51903">
    <property type="entry name" value="CLP_R"/>
    <property type="match status" value="1"/>
</dbReference>
<dbReference type="FunFam" id="3.40.50.300:FF:000025">
    <property type="entry name" value="ATP-dependent Clp protease subunit"/>
    <property type="match status" value="1"/>
</dbReference>
<dbReference type="InterPro" id="IPR001270">
    <property type="entry name" value="ClpA/B"/>
</dbReference>
<protein>
    <submittedName>
        <fullName evidence="10">ATP-dependent Clp protease ATP-binding subunit</fullName>
    </submittedName>
</protein>
<dbReference type="EMBL" id="CP072943">
    <property type="protein sequence ID" value="QTX33369.1"/>
    <property type="molecule type" value="Genomic_DNA"/>
</dbReference>
<feature type="region of interest" description="Disordered" evidence="7">
    <location>
        <begin position="144"/>
        <end position="163"/>
    </location>
</feature>
<dbReference type="SMART" id="SM00382">
    <property type="entry name" value="AAA"/>
    <property type="match status" value="2"/>
</dbReference>
<dbReference type="InterPro" id="IPR004176">
    <property type="entry name" value="Clp_R_N"/>
</dbReference>
<sequence>MWQFFTERGKKVVQLAHREALRLGNDVIGTEHILLGLVAEGEGVAAHVLGGFGLDLESLRGRVEAIVGRGEPKERPVDLPLSPRAKRVLDLAMREARTMGVNYVGTEHILLGLVAEGEGVATQVLASSGFDLPRVRSEVMAALSGGEGVEGREEPGTHKAGTARTKTPTLEQLGIDLTAMAEGGELDPVIGRAQEIQRVVQILSRRTKNNPVLIGDPGVGKTAIIEGLAQRIHSGDIPEILRGKRLFQLNVGNLVAGTKYRGEFEERMRKLVKELREARDVMLFIDEIHTIVGAGGAEGAVDAANILKPSLARGEFQVIGATTMDEYRKHIEKDAALERRFQPVKVGEPTVEDTISILKGLRDRYEAHHRVKISDEAVEAASRLSARYITDRYLPDKAIDLIDESAARARLKTMEAPASLKELERNLEALRKEKESTVAVQAFEKAARLRDQERLAAEELEARRKEWQIRRNQEEPVLGSEDIAAIVSEWTGVPVVQLTEEEARRLLRMEEEIHRRLIGQDEAVSAVSRAIRRARSGMKDPRRPIGSFLCLGPTGVGKTELARALASFLFGSDDAMIRLDMSEFMERHEVAKLIGAPPGYVGYDEGGKLTEAIRRRPYSVVLFDEIEKAHPDVFNLLLQVMEDGRLTDGQGHTVDFRNAVVMMTSNVGAQGMDRGKALGFASETDGAMADWKKEKERILESVRRTFRPEFLNRVDETVVFQHLSRDQLLQIVAIMVSEIVKRLAERQIDITLSDGARLFLLEKGFDAKFGARPLRRTLQRLVEDRMADLLLEGGAAPGSSFLIDVDGEELRFIARERSEARPEESREAEETANPA</sequence>
<dbReference type="Proteomes" id="UP000671879">
    <property type="component" value="Chromosome"/>
</dbReference>
<evidence type="ECO:0000256" key="4">
    <source>
        <dbReference type="ARBA" id="ARBA00023186"/>
    </source>
</evidence>
<feature type="domain" description="Clp R" evidence="9">
    <location>
        <begin position="1"/>
        <end position="146"/>
    </location>
</feature>
<dbReference type="GO" id="GO:0005524">
    <property type="term" value="F:ATP binding"/>
    <property type="evidence" value="ECO:0007669"/>
    <property type="project" value="UniProtKB-KW"/>
</dbReference>
<dbReference type="InterPro" id="IPR019489">
    <property type="entry name" value="Clp_ATPase_C"/>
</dbReference>
<dbReference type="FunFam" id="3.40.50.300:FF:000010">
    <property type="entry name" value="Chaperone clpB 1, putative"/>
    <property type="match status" value="1"/>
</dbReference>
<dbReference type="GO" id="GO:0006508">
    <property type="term" value="P:proteolysis"/>
    <property type="evidence" value="ECO:0007669"/>
    <property type="project" value="UniProtKB-KW"/>
</dbReference>
<keyword evidence="3 10" id="KW-0067">ATP-binding</keyword>
<dbReference type="Pfam" id="PF00004">
    <property type="entry name" value="AAA"/>
    <property type="match status" value="1"/>
</dbReference>
<evidence type="ECO:0000256" key="6">
    <source>
        <dbReference type="SAM" id="Coils"/>
    </source>
</evidence>
<dbReference type="InterPro" id="IPR041546">
    <property type="entry name" value="ClpA/ClpB_AAA_lid"/>
</dbReference>
<dbReference type="Gene3D" id="4.10.860.10">
    <property type="entry name" value="UVR domain"/>
    <property type="match status" value="1"/>
</dbReference>
<evidence type="ECO:0000313" key="10">
    <source>
        <dbReference type="EMBL" id="QTX33369.1"/>
    </source>
</evidence>
<dbReference type="InterPro" id="IPR003959">
    <property type="entry name" value="ATPase_AAA_core"/>
</dbReference>
<dbReference type="InterPro" id="IPR018368">
    <property type="entry name" value="ClpA/B_CS1"/>
</dbReference>
<dbReference type="PROSITE" id="PS00870">
    <property type="entry name" value="CLPAB_1"/>
    <property type="match status" value="1"/>
</dbReference>
<reference evidence="11" key="1">
    <citation type="submission" date="2021-04" db="EMBL/GenBank/DDBJ databases">
        <title>A novel Synergistetes isolate from a pyrite-forming mixed culture.</title>
        <authorList>
            <person name="Bunk B."/>
            <person name="Sproer C."/>
            <person name="Spring S."/>
            <person name="Pester M."/>
        </authorList>
    </citation>
    <scope>NUCLEOTIDE SEQUENCE [LARGE SCALE GENOMIC DNA]</scope>
    <source>
        <strain evidence="11">J.5.4.2-T.3.5.2</strain>
    </source>
</reference>
<dbReference type="InterPro" id="IPR027417">
    <property type="entry name" value="P-loop_NTPase"/>
</dbReference>
<dbReference type="SUPFAM" id="SSF81923">
    <property type="entry name" value="Double Clp-N motif"/>
    <property type="match status" value="1"/>
</dbReference>
<dbReference type="Pfam" id="PF17871">
    <property type="entry name" value="AAA_lid_9"/>
    <property type="match status" value="1"/>
</dbReference>
<organism evidence="10 11">
    <name type="scientific">Aminithiophilus ramosus</name>
    <dbReference type="NCBI Taxonomy" id="3029084"/>
    <lineage>
        <taxon>Bacteria</taxon>
        <taxon>Thermotogati</taxon>
        <taxon>Synergistota</taxon>
        <taxon>Synergistia</taxon>
        <taxon>Synergistales</taxon>
        <taxon>Aminithiophilaceae</taxon>
        <taxon>Aminithiophilus</taxon>
    </lineage>
</organism>
<keyword evidence="11" id="KW-1185">Reference proteome</keyword>
<dbReference type="InterPro" id="IPR003593">
    <property type="entry name" value="AAA+_ATPase"/>
</dbReference>
<dbReference type="RefSeq" id="WP_274374654.1">
    <property type="nucleotide sequence ID" value="NZ_CP072943.1"/>
</dbReference>
<dbReference type="Gene3D" id="1.10.1780.10">
    <property type="entry name" value="Clp, N-terminal domain"/>
    <property type="match status" value="1"/>
</dbReference>
<dbReference type="InterPro" id="IPR050130">
    <property type="entry name" value="ClpA_ClpB"/>
</dbReference>
<evidence type="ECO:0000313" key="11">
    <source>
        <dbReference type="Proteomes" id="UP000671879"/>
    </source>
</evidence>
<dbReference type="KEGG" id="aram:KAR29_05715"/>
<dbReference type="Gene3D" id="1.10.8.60">
    <property type="match status" value="2"/>
</dbReference>
<dbReference type="GO" id="GO:0005737">
    <property type="term" value="C:cytoplasm"/>
    <property type="evidence" value="ECO:0007669"/>
    <property type="project" value="TreeGrafter"/>
</dbReference>
<dbReference type="GO" id="GO:0008233">
    <property type="term" value="F:peptidase activity"/>
    <property type="evidence" value="ECO:0007669"/>
    <property type="project" value="UniProtKB-KW"/>
</dbReference>
<evidence type="ECO:0000256" key="5">
    <source>
        <dbReference type="PROSITE-ProRule" id="PRU01251"/>
    </source>
</evidence>
<keyword evidence="6" id="KW-0175">Coiled coil</keyword>
<keyword evidence="2" id="KW-0547">Nucleotide-binding</keyword>
<proteinExistence type="predicted"/>
<dbReference type="SUPFAM" id="SSF52540">
    <property type="entry name" value="P-loop containing nucleoside triphosphate hydrolases"/>
    <property type="match status" value="2"/>
</dbReference>
<dbReference type="GO" id="GO:0034605">
    <property type="term" value="P:cellular response to heat"/>
    <property type="evidence" value="ECO:0007669"/>
    <property type="project" value="TreeGrafter"/>
</dbReference>
<dbReference type="Pfam" id="PF10431">
    <property type="entry name" value="ClpB_D2-small"/>
    <property type="match status" value="1"/>
</dbReference>
<dbReference type="Pfam" id="PF02861">
    <property type="entry name" value="Clp_N"/>
    <property type="match status" value="1"/>
</dbReference>
<gene>
    <name evidence="10" type="ORF">KAR29_05715</name>
</gene>